<dbReference type="SUPFAM" id="SSF56601">
    <property type="entry name" value="beta-lactamase/transpeptidase-like"/>
    <property type="match status" value="1"/>
</dbReference>
<evidence type="ECO:0000313" key="2">
    <source>
        <dbReference type="EMBL" id="ONG41494.1"/>
    </source>
</evidence>
<dbReference type="EMBL" id="MLCN01000008">
    <property type="protein sequence ID" value="ONG41494.1"/>
    <property type="molecule type" value="Genomic_DNA"/>
</dbReference>
<dbReference type="Pfam" id="PF00144">
    <property type="entry name" value="Beta-lactamase"/>
    <property type="match status" value="1"/>
</dbReference>
<name>A0A1S8CWV1_9GAMM</name>
<dbReference type="GO" id="GO:0016787">
    <property type="term" value="F:hydrolase activity"/>
    <property type="evidence" value="ECO:0007669"/>
    <property type="project" value="UniProtKB-KW"/>
</dbReference>
<evidence type="ECO:0000313" key="3">
    <source>
        <dbReference type="Proteomes" id="UP000192132"/>
    </source>
</evidence>
<sequence length="430" mass="47440">MKFFSTHTIQVPQDISSVTRTGSNEVLPEKAGMTQVQVARIWSAMEKLYLTGNHPMLAICLRRYGQIVLNRSIGHAQGNSPTDSATTPKLIATPDTPLCLFSASKTFTAVLIHLLNERGLINLLDPVSYYIPEYAVHGKQETTILHLLTHRGGIPQLANESDPELLFDHRSCVKKICAAKAIFPAGHHPAYHAITAGYILGEIIERVTQQTIKEFLQENISVPMDMPYLNYGLASEYRSIVAQNCITGLNPALGTNAFFKRMLGGDLQSIVNVTNDPRFMDAACPAGNIYTTAEQSGRFFEMLLNGGIYKGKQILARTTVRRATMENARTSFDRTLGMPMRYSAGFQLGSYPFGIYGPATRQAFGHLGLSNNFCWADPERDISVSILSSGKSIIGSHLFALVNLLCQISTQCHADPHSTFKKKMSELYTV</sequence>
<gene>
    <name evidence="2" type="ORF">BKE30_03365</name>
</gene>
<reference evidence="2 3" key="1">
    <citation type="submission" date="2016-10" db="EMBL/GenBank/DDBJ databases">
        <title>Draft Genome sequence of Alkanindiges sp. strain H1.</title>
        <authorList>
            <person name="Subhash Y."/>
            <person name="Lee S."/>
        </authorList>
    </citation>
    <scope>NUCLEOTIDE SEQUENCE [LARGE SCALE GENOMIC DNA]</scope>
    <source>
        <strain evidence="2 3">H1</strain>
    </source>
</reference>
<accession>A0A1S8CWV1</accession>
<protein>
    <submittedName>
        <fullName evidence="2">Serine hydrolase</fullName>
    </submittedName>
</protein>
<dbReference type="RefSeq" id="WP_076877252.1">
    <property type="nucleotide sequence ID" value="NZ_MLCN01000008.1"/>
</dbReference>
<dbReference type="InterPro" id="IPR052907">
    <property type="entry name" value="Beta-lactamase/esterase"/>
</dbReference>
<dbReference type="OrthoDB" id="5705574at2"/>
<dbReference type="Gene3D" id="3.40.710.10">
    <property type="entry name" value="DD-peptidase/beta-lactamase superfamily"/>
    <property type="match status" value="1"/>
</dbReference>
<dbReference type="InterPro" id="IPR012338">
    <property type="entry name" value="Beta-lactam/transpept-like"/>
</dbReference>
<dbReference type="AlphaFoldDB" id="A0A1S8CWV1"/>
<dbReference type="InterPro" id="IPR001466">
    <property type="entry name" value="Beta-lactam-related"/>
</dbReference>
<feature type="domain" description="Beta-lactamase-related" evidence="1">
    <location>
        <begin position="52"/>
        <end position="391"/>
    </location>
</feature>
<proteinExistence type="predicted"/>
<organism evidence="2 3">
    <name type="scientific">Alkanindiges hydrocarboniclasticus</name>
    <dbReference type="NCBI Taxonomy" id="1907941"/>
    <lineage>
        <taxon>Bacteria</taxon>
        <taxon>Pseudomonadati</taxon>
        <taxon>Pseudomonadota</taxon>
        <taxon>Gammaproteobacteria</taxon>
        <taxon>Moraxellales</taxon>
        <taxon>Moraxellaceae</taxon>
        <taxon>Alkanindiges</taxon>
    </lineage>
</organism>
<evidence type="ECO:0000259" key="1">
    <source>
        <dbReference type="Pfam" id="PF00144"/>
    </source>
</evidence>
<comment type="caution">
    <text evidence="2">The sequence shown here is derived from an EMBL/GenBank/DDBJ whole genome shotgun (WGS) entry which is preliminary data.</text>
</comment>
<keyword evidence="3" id="KW-1185">Reference proteome</keyword>
<dbReference type="PANTHER" id="PTHR43319:SF3">
    <property type="entry name" value="BETA-LACTAMASE-RELATED DOMAIN-CONTAINING PROTEIN"/>
    <property type="match status" value="1"/>
</dbReference>
<dbReference type="Proteomes" id="UP000192132">
    <property type="component" value="Unassembled WGS sequence"/>
</dbReference>
<keyword evidence="2" id="KW-0378">Hydrolase</keyword>
<dbReference type="PANTHER" id="PTHR43319">
    <property type="entry name" value="BETA-LACTAMASE-RELATED"/>
    <property type="match status" value="1"/>
</dbReference>
<dbReference type="STRING" id="1907941.BKE30_03365"/>